<keyword evidence="2" id="KW-1133">Transmembrane helix</keyword>
<proteinExistence type="predicted"/>
<reference evidence="4" key="1">
    <citation type="journal article" date="2019" name="Int. J. Syst. Evol. Microbiol.">
        <title>The Global Catalogue of Microorganisms (GCM) 10K type strain sequencing project: providing services to taxonomists for standard genome sequencing and annotation.</title>
        <authorList>
            <consortium name="The Broad Institute Genomics Platform"/>
            <consortium name="The Broad Institute Genome Sequencing Center for Infectious Disease"/>
            <person name="Wu L."/>
            <person name="Ma J."/>
        </authorList>
    </citation>
    <scope>NUCLEOTIDE SEQUENCE [LARGE SCALE GENOMIC DNA]</scope>
    <source>
        <strain evidence="4">DT72</strain>
    </source>
</reference>
<dbReference type="RefSeq" id="WP_378485423.1">
    <property type="nucleotide sequence ID" value="NZ_JBHUFB010000010.1"/>
</dbReference>
<evidence type="ECO:0000256" key="2">
    <source>
        <dbReference type="SAM" id="Phobius"/>
    </source>
</evidence>
<evidence type="ECO:0000313" key="4">
    <source>
        <dbReference type="Proteomes" id="UP001597286"/>
    </source>
</evidence>
<sequence>MIVLDPGRIDRPGRSVRILSLLLVAAIASGAAWSAGRLVWDLLHGKPGTTVALEPLVAAALVWLQTIIAFGFLYWELDNGGPVTRHLHPREHPDLRSHSNSTPPWRHPDGDRSSSTTSTSR</sequence>
<comment type="caution">
    <text evidence="3">The sequence shown here is derived from an EMBL/GenBank/DDBJ whole genome shotgun (WGS) entry which is preliminary data.</text>
</comment>
<dbReference type="Proteomes" id="UP001597286">
    <property type="component" value="Unassembled WGS sequence"/>
</dbReference>
<evidence type="ECO:0000313" key="3">
    <source>
        <dbReference type="EMBL" id="MFD1812910.1"/>
    </source>
</evidence>
<dbReference type="EMBL" id="JBHUFB010000010">
    <property type="protein sequence ID" value="MFD1812910.1"/>
    <property type="molecule type" value="Genomic_DNA"/>
</dbReference>
<keyword evidence="4" id="KW-1185">Reference proteome</keyword>
<keyword evidence="2" id="KW-0472">Membrane</keyword>
<accession>A0ABW4P625</accession>
<protein>
    <submittedName>
        <fullName evidence="3">Uncharacterized protein</fullName>
    </submittedName>
</protein>
<feature type="region of interest" description="Disordered" evidence="1">
    <location>
        <begin position="85"/>
        <end position="121"/>
    </location>
</feature>
<feature type="transmembrane region" description="Helical" evidence="2">
    <location>
        <begin position="18"/>
        <end position="36"/>
    </location>
</feature>
<evidence type="ECO:0000256" key="1">
    <source>
        <dbReference type="SAM" id="MobiDB-lite"/>
    </source>
</evidence>
<keyword evidence="2" id="KW-0812">Transmembrane</keyword>
<name>A0ABW4P625_9NOCA</name>
<organism evidence="3 4">
    <name type="scientific">Rhodococcus gannanensis</name>
    <dbReference type="NCBI Taxonomy" id="1960308"/>
    <lineage>
        <taxon>Bacteria</taxon>
        <taxon>Bacillati</taxon>
        <taxon>Actinomycetota</taxon>
        <taxon>Actinomycetes</taxon>
        <taxon>Mycobacteriales</taxon>
        <taxon>Nocardiaceae</taxon>
        <taxon>Rhodococcus</taxon>
    </lineage>
</organism>
<feature type="transmembrane region" description="Helical" evidence="2">
    <location>
        <begin position="56"/>
        <end position="75"/>
    </location>
</feature>
<gene>
    <name evidence="3" type="ORF">ACFSJG_11845</name>
</gene>